<reference evidence="1 2" key="1">
    <citation type="submission" date="2019-07" db="EMBL/GenBank/DDBJ databases">
        <title>Genomic Encyclopedia of Archaeal and Bacterial Type Strains, Phase II (KMG-II): from individual species to whole genera.</title>
        <authorList>
            <person name="Goeker M."/>
        </authorList>
    </citation>
    <scope>NUCLEOTIDE SEQUENCE [LARGE SCALE GENOMIC DNA]</scope>
    <source>
        <strain evidence="1 2">DSM 17527</strain>
    </source>
</reference>
<dbReference type="AlphaFoldDB" id="A0A5S5BZ49"/>
<dbReference type="Proteomes" id="UP000324376">
    <property type="component" value="Unassembled WGS sequence"/>
</dbReference>
<sequence>MVRDWRNIDKVTIFNGKDENGNRYLSQFLKDYQNIFQPDMINAGCQRCLNDYYNNYIKYVSSMKTEKKESGFKLREKYNGIPLEFGSATLVTNANITDEIGNKLLKDHPRGEELFEAIPEEEEIVLTRIEVLDKMTRAQLDETATGLGLNPDDYKNKGLIAEAIAEKEEVVDEEE</sequence>
<dbReference type="EMBL" id="VNHU01000009">
    <property type="protein sequence ID" value="TYP71482.1"/>
    <property type="molecule type" value="Genomic_DNA"/>
</dbReference>
<evidence type="ECO:0000313" key="2">
    <source>
        <dbReference type="Proteomes" id="UP000324376"/>
    </source>
</evidence>
<proteinExistence type="predicted"/>
<gene>
    <name evidence="1" type="ORF">BD809_10964</name>
</gene>
<accession>A0A5S5BZ49</accession>
<evidence type="ECO:0000313" key="1">
    <source>
        <dbReference type="EMBL" id="TYP71482.1"/>
    </source>
</evidence>
<dbReference type="OrthoDB" id="1363589at2"/>
<keyword evidence="2" id="KW-1185">Reference proteome</keyword>
<dbReference type="RefSeq" id="WP_148783377.1">
    <property type="nucleotide sequence ID" value="NZ_VNHU01000009.1"/>
</dbReference>
<name>A0A5S5BZ49_9FLAO</name>
<protein>
    <submittedName>
        <fullName evidence="1">Uncharacterized protein</fullName>
    </submittedName>
</protein>
<comment type="caution">
    <text evidence="1">The sequence shown here is derived from an EMBL/GenBank/DDBJ whole genome shotgun (WGS) entry which is preliminary data.</text>
</comment>
<organism evidence="1 2">
    <name type="scientific">Aquimarina intermedia</name>
    <dbReference type="NCBI Taxonomy" id="350814"/>
    <lineage>
        <taxon>Bacteria</taxon>
        <taxon>Pseudomonadati</taxon>
        <taxon>Bacteroidota</taxon>
        <taxon>Flavobacteriia</taxon>
        <taxon>Flavobacteriales</taxon>
        <taxon>Flavobacteriaceae</taxon>
        <taxon>Aquimarina</taxon>
    </lineage>
</organism>